<dbReference type="Proteomes" id="UP000808337">
    <property type="component" value="Unassembled WGS sequence"/>
</dbReference>
<name>A0A9D7STM9_9BACT</name>
<feature type="compositionally biased region" description="Low complexity" evidence="1">
    <location>
        <begin position="125"/>
        <end position="140"/>
    </location>
</feature>
<comment type="caution">
    <text evidence="3">The sequence shown here is derived from an EMBL/GenBank/DDBJ whole genome shotgun (WGS) entry which is preliminary data.</text>
</comment>
<organism evidence="3 4">
    <name type="scientific">Candidatus Opimibacter skivensis</name>
    <dbReference type="NCBI Taxonomy" id="2982028"/>
    <lineage>
        <taxon>Bacteria</taxon>
        <taxon>Pseudomonadati</taxon>
        <taxon>Bacteroidota</taxon>
        <taxon>Saprospiria</taxon>
        <taxon>Saprospirales</taxon>
        <taxon>Saprospiraceae</taxon>
        <taxon>Candidatus Opimibacter</taxon>
    </lineage>
</organism>
<feature type="region of interest" description="Disordered" evidence="1">
    <location>
        <begin position="123"/>
        <end position="142"/>
    </location>
</feature>
<evidence type="ECO:0000313" key="3">
    <source>
        <dbReference type="EMBL" id="MBK9981530.1"/>
    </source>
</evidence>
<evidence type="ECO:0000256" key="1">
    <source>
        <dbReference type="SAM" id="MobiDB-lite"/>
    </source>
</evidence>
<reference evidence="3 4" key="1">
    <citation type="submission" date="2020-10" db="EMBL/GenBank/DDBJ databases">
        <title>Connecting structure to function with the recovery of over 1000 high-quality activated sludge metagenome-assembled genomes encoding full-length rRNA genes using long-read sequencing.</title>
        <authorList>
            <person name="Singleton C.M."/>
            <person name="Petriglieri F."/>
            <person name="Kristensen J.M."/>
            <person name="Kirkegaard R.H."/>
            <person name="Michaelsen T.Y."/>
            <person name="Andersen M.H."/>
            <person name="Karst S.M."/>
            <person name="Dueholm M.S."/>
            <person name="Nielsen P.H."/>
            <person name="Albertsen M."/>
        </authorList>
    </citation>
    <scope>NUCLEOTIDE SEQUENCE [LARGE SCALE GENOMIC DNA]</scope>
    <source>
        <strain evidence="3">Ribe_18-Q3-R11-54_MAXAC.273</strain>
    </source>
</reference>
<proteinExistence type="predicted"/>
<protein>
    <submittedName>
        <fullName evidence="3">Uncharacterized protein</fullName>
    </submittedName>
</protein>
<accession>A0A9D7STM9</accession>
<gene>
    <name evidence="3" type="ORF">IPP15_03740</name>
</gene>
<evidence type="ECO:0000256" key="2">
    <source>
        <dbReference type="SAM" id="SignalP"/>
    </source>
</evidence>
<feature type="signal peptide" evidence="2">
    <location>
        <begin position="1"/>
        <end position="20"/>
    </location>
</feature>
<dbReference type="AlphaFoldDB" id="A0A9D7STM9"/>
<sequence>MKLKFLLGFFLFLNGLSAQTTESWNGTFEGNILGVTARLIGHQSDRGWAATIDANNYMINIQGSIAEMQSSGTISDPQRGTSIPYEATLNRNQIILKIEDINPNSGQMEKMEFAFTRIAPAPETNANQSSSSGSNNSADNTTHDQSLLGTWRYTESYVSGDFSFATDWFLWVNADGSFQYSDGRTAGGGSNSSIDSGNGDVHNAKWKTENKSIFVDDGNGWQFYAKYYKEDNNLMLTFGNGKRQVWEKIE</sequence>
<evidence type="ECO:0000313" key="4">
    <source>
        <dbReference type="Proteomes" id="UP000808337"/>
    </source>
</evidence>
<feature type="chain" id="PRO_5039558134" evidence="2">
    <location>
        <begin position="21"/>
        <end position="250"/>
    </location>
</feature>
<keyword evidence="2" id="KW-0732">Signal</keyword>
<dbReference type="EMBL" id="JADKGY010000001">
    <property type="protein sequence ID" value="MBK9981530.1"/>
    <property type="molecule type" value="Genomic_DNA"/>
</dbReference>